<dbReference type="EMBL" id="SZQA01000045">
    <property type="protein sequence ID" value="TKK81282.1"/>
    <property type="molecule type" value="Genomic_DNA"/>
</dbReference>
<dbReference type="RefSeq" id="WP_137251064.1">
    <property type="nucleotide sequence ID" value="NZ_SZQA01000045.1"/>
</dbReference>
<evidence type="ECO:0000313" key="3">
    <source>
        <dbReference type="Proteomes" id="UP000308705"/>
    </source>
</evidence>
<feature type="transmembrane region" description="Helical" evidence="1">
    <location>
        <begin position="158"/>
        <end position="179"/>
    </location>
</feature>
<accession>A0A4U3LZK0</accession>
<evidence type="ECO:0000313" key="2">
    <source>
        <dbReference type="EMBL" id="TKK81282.1"/>
    </source>
</evidence>
<keyword evidence="3" id="KW-1185">Reference proteome</keyword>
<protein>
    <submittedName>
        <fullName evidence="2">Uncharacterized protein</fullName>
    </submittedName>
</protein>
<dbReference type="Proteomes" id="UP000308705">
    <property type="component" value="Unassembled WGS sequence"/>
</dbReference>
<evidence type="ECO:0000256" key="1">
    <source>
        <dbReference type="SAM" id="Phobius"/>
    </source>
</evidence>
<dbReference type="OrthoDB" id="3542347at2"/>
<name>A0A4U3LZK0_9ACTN</name>
<sequence length="180" mass="19250">MPADLVAWPSDDDYVRALSRSAEFGAGELRGAWVAMDGPDRPRSFPWPGGIGFEVSAESELVLLCFTSAAASDRCHRLAAEGTGALHWHHRGVSMDGRWIPVATHERVTFDPRTAFWAEPAADDTRELRIPRIPTATTIEPAAPPPPPAVPRPVPPAWLVPVVAAIVALALAGLVLVSLA</sequence>
<keyword evidence="1" id="KW-0472">Membrane</keyword>
<keyword evidence="1" id="KW-0812">Transmembrane</keyword>
<organism evidence="2 3">
    <name type="scientific">Herbidospora galbida</name>
    <dbReference type="NCBI Taxonomy" id="2575442"/>
    <lineage>
        <taxon>Bacteria</taxon>
        <taxon>Bacillati</taxon>
        <taxon>Actinomycetota</taxon>
        <taxon>Actinomycetes</taxon>
        <taxon>Streptosporangiales</taxon>
        <taxon>Streptosporangiaceae</taxon>
        <taxon>Herbidospora</taxon>
    </lineage>
</organism>
<keyword evidence="1" id="KW-1133">Transmembrane helix</keyword>
<reference evidence="2 3" key="1">
    <citation type="submission" date="2019-04" db="EMBL/GenBank/DDBJ databases">
        <title>Herbidospora sp. NEAU-GS14.nov., a novel actinomycete isolated from soil.</title>
        <authorList>
            <person name="Han L."/>
        </authorList>
    </citation>
    <scope>NUCLEOTIDE SEQUENCE [LARGE SCALE GENOMIC DNA]</scope>
    <source>
        <strain evidence="2 3">NEAU-GS14</strain>
    </source>
</reference>
<dbReference type="AlphaFoldDB" id="A0A4U3LZK0"/>
<comment type="caution">
    <text evidence="2">The sequence shown here is derived from an EMBL/GenBank/DDBJ whole genome shotgun (WGS) entry which is preliminary data.</text>
</comment>
<proteinExistence type="predicted"/>
<gene>
    <name evidence="2" type="ORF">FDA94_33445</name>
</gene>